<sequence length="112" mass="13198">MKDKDKDKFSIEEETEWRIQVLKRTARISAAKAKQLEREKNTMRRKEPLEDREGLEGTLRCIDNVMEWRFVDEFGRVELDADMLSMHITVGELRFIRACVVRAIEELEGGAR</sequence>
<dbReference type="RefSeq" id="WP_123209663.1">
    <property type="nucleotide sequence ID" value="NZ_JBHTHO010000027.1"/>
</dbReference>
<dbReference type="EMBL" id="QIBX01000024">
    <property type="protein sequence ID" value="RNL37658.1"/>
    <property type="molecule type" value="Genomic_DNA"/>
</dbReference>
<proteinExistence type="predicted"/>
<evidence type="ECO:0000313" key="3">
    <source>
        <dbReference type="Proteomes" id="UP000269591"/>
    </source>
</evidence>
<accession>A0A3N0ASQ0</accession>
<name>A0A3N0ASQ0_9ACTN</name>
<dbReference type="AlphaFoldDB" id="A0A3N0ASQ0"/>
<evidence type="ECO:0000256" key="1">
    <source>
        <dbReference type="SAM" id="Coils"/>
    </source>
</evidence>
<protein>
    <submittedName>
        <fullName evidence="2">cAMP-binding protein</fullName>
    </submittedName>
</protein>
<evidence type="ECO:0000313" key="2">
    <source>
        <dbReference type="EMBL" id="RNL37658.1"/>
    </source>
</evidence>
<feature type="coiled-coil region" evidence="1">
    <location>
        <begin position="19"/>
        <end position="46"/>
    </location>
</feature>
<keyword evidence="1" id="KW-0175">Coiled coil</keyword>
<reference evidence="3" key="1">
    <citation type="submission" date="2018-05" db="EMBL/GenBank/DDBJ databases">
        <title>Genome Sequencing of selected type strains of the family Eggerthellaceae.</title>
        <authorList>
            <person name="Danylec N."/>
            <person name="Stoll D.A."/>
            <person name="Doetsch A."/>
            <person name="Huch M."/>
        </authorList>
    </citation>
    <scope>NUCLEOTIDE SEQUENCE [LARGE SCALE GENOMIC DNA]</scope>
    <source>
        <strain evidence="3">DSM 24851</strain>
    </source>
</reference>
<organism evidence="2 3">
    <name type="scientific">Slackia equolifaciens</name>
    <dbReference type="NCBI Taxonomy" id="498718"/>
    <lineage>
        <taxon>Bacteria</taxon>
        <taxon>Bacillati</taxon>
        <taxon>Actinomycetota</taxon>
        <taxon>Coriobacteriia</taxon>
        <taxon>Eggerthellales</taxon>
        <taxon>Eggerthellaceae</taxon>
        <taxon>Slackia</taxon>
    </lineage>
</organism>
<comment type="caution">
    <text evidence="2">The sequence shown here is derived from an EMBL/GenBank/DDBJ whole genome shotgun (WGS) entry which is preliminary data.</text>
</comment>
<gene>
    <name evidence="2" type="ORF">DMP06_10400</name>
</gene>
<keyword evidence="3" id="KW-1185">Reference proteome</keyword>
<dbReference type="Proteomes" id="UP000269591">
    <property type="component" value="Unassembled WGS sequence"/>
</dbReference>
<dbReference type="OrthoDB" id="3196986at2"/>